<dbReference type="Proteomes" id="UP000799291">
    <property type="component" value="Unassembled WGS sequence"/>
</dbReference>
<accession>A0A6G1ISK9</accession>
<gene>
    <name evidence="1" type="ORF">K458DRAFT_392027</name>
</gene>
<name>A0A6G1ISK9_9PLEO</name>
<sequence>MKRFARREAPPRPLVAPHQRSRLILHLSERPACTPPRPRSSPAAGNCFSPRRRRWVQGSLLLLLLLLLPDICCVPAFHGPSDCSYARPTSIAPTAQNAVQLAIGHLAGAGAQLASARKRAEMLLRCAPDGRESAPPAQWP</sequence>
<organism evidence="1 2">
    <name type="scientific">Lentithecium fluviatile CBS 122367</name>
    <dbReference type="NCBI Taxonomy" id="1168545"/>
    <lineage>
        <taxon>Eukaryota</taxon>
        <taxon>Fungi</taxon>
        <taxon>Dikarya</taxon>
        <taxon>Ascomycota</taxon>
        <taxon>Pezizomycotina</taxon>
        <taxon>Dothideomycetes</taxon>
        <taxon>Pleosporomycetidae</taxon>
        <taxon>Pleosporales</taxon>
        <taxon>Massarineae</taxon>
        <taxon>Lentitheciaceae</taxon>
        <taxon>Lentithecium</taxon>
    </lineage>
</organism>
<evidence type="ECO:0000313" key="1">
    <source>
        <dbReference type="EMBL" id="KAF2681236.1"/>
    </source>
</evidence>
<reference evidence="1" key="1">
    <citation type="journal article" date="2020" name="Stud. Mycol.">
        <title>101 Dothideomycetes genomes: a test case for predicting lifestyles and emergence of pathogens.</title>
        <authorList>
            <person name="Haridas S."/>
            <person name="Albert R."/>
            <person name="Binder M."/>
            <person name="Bloem J."/>
            <person name="Labutti K."/>
            <person name="Salamov A."/>
            <person name="Andreopoulos B."/>
            <person name="Baker S."/>
            <person name="Barry K."/>
            <person name="Bills G."/>
            <person name="Bluhm B."/>
            <person name="Cannon C."/>
            <person name="Castanera R."/>
            <person name="Culley D."/>
            <person name="Daum C."/>
            <person name="Ezra D."/>
            <person name="Gonzalez J."/>
            <person name="Henrissat B."/>
            <person name="Kuo A."/>
            <person name="Liang C."/>
            <person name="Lipzen A."/>
            <person name="Lutzoni F."/>
            <person name="Magnuson J."/>
            <person name="Mondo S."/>
            <person name="Nolan M."/>
            <person name="Ohm R."/>
            <person name="Pangilinan J."/>
            <person name="Park H.-J."/>
            <person name="Ramirez L."/>
            <person name="Alfaro M."/>
            <person name="Sun H."/>
            <person name="Tritt A."/>
            <person name="Yoshinaga Y."/>
            <person name="Zwiers L.-H."/>
            <person name="Turgeon B."/>
            <person name="Goodwin S."/>
            <person name="Spatafora J."/>
            <person name="Crous P."/>
            <person name="Grigoriev I."/>
        </authorList>
    </citation>
    <scope>NUCLEOTIDE SEQUENCE</scope>
    <source>
        <strain evidence="1">CBS 122367</strain>
    </source>
</reference>
<protein>
    <submittedName>
        <fullName evidence="1">Uncharacterized protein</fullName>
    </submittedName>
</protein>
<dbReference type="AlphaFoldDB" id="A0A6G1ISK9"/>
<keyword evidence="2" id="KW-1185">Reference proteome</keyword>
<proteinExistence type="predicted"/>
<dbReference type="EMBL" id="MU005592">
    <property type="protein sequence ID" value="KAF2681236.1"/>
    <property type="molecule type" value="Genomic_DNA"/>
</dbReference>
<evidence type="ECO:0000313" key="2">
    <source>
        <dbReference type="Proteomes" id="UP000799291"/>
    </source>
</evidence>